<dbReference type="EnsemblBacteria" id="ABF87279">
    <property type="protein sequence ID" value="ABF87279"/>
    <property type="gene ID" value="MXAN_6408"/>
</dbReference>
<sequence>MGRLRGPAYEQSPADEETSRMPTVTGITPNNVTVDGGERVTITGTLFTAGSTVTFGGTPGTNMVFVSATQITVIVPARALPGTAVVQVRNVHGAPATFVGFHYRCVVSSITPAEGPSSGGTDVVITGKGFHAQMEVEFGGVLATNVVVASATELRARTPAHAAGSGVAAADFWNHGRAAGTRAAFRYCTPLVTGATPNSARPGGGEDIVLRGKFFDAAATVSFGGTPSPHVVFRSSTELVAQTPAHAVGAANVVVTNGDGVAGTLPQGLTFIGAEVTSIQPARGPSVGGTDVTIRGARIAAGATVSIGGTNVVPTIHPPDSLTARTPAHAAGAVDIVVQNGGEAASTLVGAFTYIAAPAITRVEPPRGTTAGGTAVTVTGTDFAEGARVLMGGRPATQVTIVSPTTLTATTPAHAAGTVDIEVQNADGAPTTLVGAFTYTQVLSIAPARGLPAGGTDVVIRGHGFAMGATVSIGGTAATHVNRVSDTELRARTAAHGAGLVDVVVTNPNTPAMTLANGFTYATVTSILPAEGPVAGNTVVVIRGDAFADTTTVAFGGTPAAAVAFQSAQELHATTAAGIAGPVDVVVTRAVGGAEQVTHGFAFRAAPTIASVAPPAGPAAGGTSITLTGTGFVDGATVTLNGVNATHVRVLSPTTLTATTAAQLHGTVNVMVTVHGVPSGTLVNGFTYRQLPTLAAITPAQGALEGGRAVDITGARFLDGIQVRIGGVDCTDVAVVNAGLLRARVPAHVAGACDVQVQNPGEPLSLPLANAFTYVDVPTETGDNDVVFLMDGEEYFEEFRLNLEAVRQAPRHALTYVRLAFWMIEASVTMGDRAHFRVPNHTLLSYIDRVIRAGHDFDIIVWRPAKVERVSEGKGVAEVNEAFAQAVAEIDRAAAAAGPGVGRVRVFLETYEGEIGASNHQKIAIFSVAGQRTVLLGGINLSPSYFAPNDHSNNQTWHDAAIRLRGPATDDVEAEWMRRWRRTSQIEERWIWNSFGGGGDILARGFAFNASQTVRREAIQIQENRTLQAPQAANINVSIALTRSEGKTRYRKLRDLLLARIAAADQYIYLENYHFADPEIVRAIYTRHEVRRQAGQELRVIVMMPTGGGAPGYMTRRSWLQIVLRLRRPNGTHYCSRVYYMVNGVEQHIDRVDCVTWTVVDTYQANNPTASSWLEADTLTFRRNGGGGIDTVVKLEDISRVDCALHIYTCMNVTARARIYTHSKVAIIDNRWLIVGSANWSYRSMQYDGEISAFIDNPALAQNTLQRLLGHYDTATPLTVNNIEAEACTNLAGVLGTNLVRQAAIINHYVVLPLGHTTQPNFGLPRVRPGLMEVPNYTWY</sequence>
<name>Q1CYJ1_MYXXD</name>
<dbReference type="InterPro" id="IPR002909">
    <property type="entry name" value="IPT_dom"/>
</dbReference>
<dbReference type="SMART" id="SM00155">
    <property type="entry name" value="PLDc"/>
    <property type="match status" value="2"/>
</dbReference>
<dbReference type="SMART" id="SM00429">
    <property type="entry name" value="IPT"/>
    <property type="match status" value="8"/>
</dbReference>
<dbReference type="OrthoDB" id="8828485at2"/>
<dbReference type="SUPFAM" id="SSF81296">
    <property type="entry name" value="E set domains"/>
    <property type="match status" value="9"/>
</dbReference>
<dbReference type="PANTHER" id="PTHR46769">
    <property type="entry name" value="POLYCYSTIC KIDNEY AND HEPATIC DISEASE 1 (AUTOSOMAL RECESSIVE)-LIKE 1"/>
    <property type="match status" value="1"/>
</dbReference>
<accession>Q1CYJ1</accession>
<evidence type="ECO:0000256" key="1">
    <source>
        <dbReference type="ARBA" id="ARBA00022729"/>
    </source>
</evidence>
<dbReference type="GO" id="GO:0003824">
    <property type="term" value="F:catalytic activity"/>
    <property type="evidence" value="ECO:0007669"/>
    <property type="project" value="InterPro"/>
</dbReference>
<dbReference type="InterPro" id="IPR001736">
    <property type="entry name" value="PLipase_D/transphosphatidylase"/>
</dbReference>
<dbReference type="InterPro" id="IPR014756">
    <property type="entry name" value="Ig_E-set"/>
</dbReference>
<dbReference type="GO" id="GO:0006793">
    <property type="term" value="P:phosphorus metabolic process"/>
    <property type="evidence" value="ECO:0007669"/>
    <property type="project" value="UniProtKB-ARBA"/>
</dbReference>
<keyword evidence="1" id="KW-0732">Signal</keyword>
<dbReference type="EMBL" id="CP000113">
    <property type="protein sequence ID" value="ABF87279.1"/>
    <property type="molecule type" value="Genomic_DNA"/>
</dbReference>
<dbReference type="HOGENOM" id="CLU_258411_0_0_7"/>
<dbReference type="eggNOG" id="COG1502">
    <property type="taxonomic scope" value="Bacteria"/>
</dbReference>
<feature type="domain" description="PLD phosphodiesterase" evidence="3">
    <location>
        <begin position="1217"/>
        <end position="1244"/>
    </location>
</feature>
<dbReference type="Gene3D" id="2.60.40.10">
    <property type="entry name" value="Immunoglobulins"/>
    <property type="match status" value="9"/>
</dbReference>
<dbReference type="InterPro" id="IPR013783">
    <property type="entry name" value="Ig-like_fold"/>
</dbReference>
<dbReference type="Proteomes" id="UP000002402">
    <property type="component" value="Chromosome"/>
</dbReference>
<dbReference type="Pfam" id="PF01833">
    <property type="entry name" value="TIG"/>
    <property type="match status" value="9"/>
</dbReference>
<dbReference type="SUPFAM" id="SSF56024">
    <property type="entry name" value="Phospholipase D/nuclease"/>
    <property type="match status" value="2"/>
</dbReference>
<evidence type="ECO:0000259" key="3">
    <source>
        <dbReference type="PROSITE" id="PS50035"/>
    </source>
</evidence>
<dbReference type="InterPro" id="IPR025202">
    <property type="entry name" value="PLD-like_dom"/>
</dbReference>
<dbReference type="PROSITE" id="PS50035">
    <property type="entry name" value="PLD"/>
    <property type="match status" value="1"/>
</dbReference>
<dbReference type="STRING" id="246197.MXAN_6408"/>
<evidence type="ECO:0000313" key="4">
    <source>
        <dbReference type="EMBL" id="ABF87279.1"/>
    </source>
</evidence>
<reference evidence="4 5" key="1">
    <citation type="journal article" date="2006" name="Proc. Natl. Acad. Sci. U.S.A.">
        <title>Evolution of sensory complexity recorded in a myxobacterial genome.</title>
        <authorList>
            <person name="Goldman B.S."/>
            <person name="Nierman W.C."/>
            <person name="Kaiser D."/>
            <person name="Slater S.C."/>
            <person name="Durkin A.S."/>
            <person name="Eisen J.A."/>
            <person name="Ronning C.M."/>
            <person name="Barbazuk W.B."/>
            <person name="Blanchard M."/>
            <person name="Field C."/>
            <person name="Halling C."/>
            <person name="Hinkle G."/>
            <person name="Iartchuk O."/>
            <person name="Kim H.S."/>
            <person name="Mackenzie C."/>
            <person name="Madupu R."/>
            <person name="Miller N."/>
            <person name="Shvartsbeyn A."/>
            <person name="Sullivan S.A."/>
            <person name="Vaudin M."/>
            <person name="Wiegand R."/>
            <person name="Kaplan H.B."/>
        </authorList>
    </citation>
    <scope>NUCLEOTIDE SEQUENCE [LARGE SCALE GENOMIC DNA]</scope>
    <source>
        <strain evidence="5">DK1622</strain>
    </source>
</reference>
<dbReference type="Gene3D" id="3.30.870.10">
    <property type="entry name" value="Endonuclease Chain A"/>
    <property type="match status" value="2"/>
</dbReference>
<evidence type="ECO:0000313" key="5">
    <source>
        <dbReference type="Proteomes" id="UP000002402"/>
    </source>
</evidence>
<protein>
    <submittedName>
        <fullName evidence="4">IPT/TIG domain/phospholipase D family protein</fullName>
    </submittedName>
</protein>
<dbReference type="InterPro" id="IPR052387">
    <property type="entry name" value="Fibrocystin"/>
</dbReference>
<evidence type="ECO:0000256" key="2">
    <source>
        <dbReference type="SAM" id="MobiDB-lite"/>
    </source>
</evidence>
<dbReference type="Pfam" id="PF13091">
    <property type="entry name" value="PLDc_2"/>
    <property type="match status" value="1"/>
</dbReference>
<dbReference type="CDD" id="cd00102">
    <property type="entry name" value="IPT"/>
    <property type="match status" value="7"/>
</dbReference>
<gene>
    <name evidence="4" type="ordered locus">MXAN_6408</name>
</gene>
<keyword evidence="5" id="KW-1185">Reference proteome</keyword>
<feature type="region of interest" description="Disordered" evidence="2">
    <location>
        <begin position="1"/>
        <end position="25"/>
    </location>
</feature>
<organism evidence="4 5">
    <name type="scientific">Myxococcus xanthus (strain DK1622)</name>
    <dbReference type="NCBI Taxonomy" id="246197"/>
    <lineage>
        <taxon>Bacteria</taxon>
        <taxon>Pseudomonadati</taxon>
        <taxon>Myxococcota</taxon>
        <taxon>Myxococcia</taxon>
        <taxon>Myxococcales</taxon>
        <taxon>Cystobacterineae</taxon>
        <taxon>Myxococcaceae</taxon>
        <taxon>Myxococcus</taxon>
    </lineage>
</organism>
<dbReference type="KEGG" id="mxa:MXAN_6408"/>
<dbReference type="PANTHER" id="PTHR46769:SF2">
    <property type="entry name" value="FIBROCYSTIN-L ISOFORM 2 PRECURSOR-RELATED"/>
    <property type="match status" value="1"/>
</dbReference>
<proteinExistence type="predicted"/>